<dbReference type="PROSITE" id="PS50853">
    <property type="entry name" value="FN3"/>
    <property type="match status" value="3"/>
</dbReference>
<dbReference type="VEuPathDB" id="VectorBase:SCAU008280"/>
<dbReference type="InterPro" id="IPR003961">
    <property type="entry name" value="FN3_dom"/>
</dbReference>
<dbReference type="Proteomes" id="UP000095300">
    <property type="component" value="Unassembled WGS sequence"/>
</dbReference>
<keyword evidence="2" id="KW-1015">Disulfide bond</keyword>
<proteinExistence type="predicted"/>
<dbReference type="PANTHER" id="PTHR24051:SF9">
    <property type="entry name" value="FIBRONECTIN TYPE-III DOMAIN-CONTAINING PROTEIN"/>
    <property type="match status" value="1"/>
</dbReference>
<dbReference type="InterPro" id="IPR013783">
    <property type="entry name" value="Ig-like_fold"/>
</dbReference>
<dbReference type="PANTHER" id="PTHR24051">
    <property type="entry name" value="SUSHI DOMAIN-CONTAINING PROTEIN 1"/>
    <property type="match status" value="1"/>
</dbReference>
<gene>
    <name evidence="5" type="primary">106080765</name>
</gene>
<dbReference type="CDD" id="cd00063">
    <property type="entry name" value="FN3"/>
    <property type="match status" value="3"/>
</dbReference>
<feature type="signal peptide" evidence="3">
    <location>
        <begin position="1"/>
        <end position="25"/>
    </location>
</feature>
<evidence type="ECO:0000256" key="1">
    <source>
        <dbReference type="ARBA" id="ARBA00022737"/>
    </source>
</evidence>
<keyword evidence="3" id="KW-0732">Signal</keyword>
<evidence type="ECO:0000313" key="5">
    <source>
        <dbReference type="EnsemblMetazoa" id="SCAU008280-PC"/>
    </source>
</evidence>
<organism evidence="5 6">
    <name type="scientific">Stomoxys calcitrans</name>
    <name type="common">Stable fly</name>
    <name type="synonym">Conops calcitrans</name>
    <dbReference type="NCBI Taxonomy" id="35570"/>
    <lineage>
        <taxon>Eukaryota</taxon>
        <taxon>Metazoa</taxon>
        <taxon>Ecdysozoa</taxon>
        <taxon>Arthropoda</taxon>
        <taxon>Hexapoda</taxon>
        <taxon>Insecta</taxon>
        <taxon>Pterygota</taxon>
        <taxon>Neoptera</taxon>
        <taxon>Endopterygota</taxon>
        <taxon>Diptera</taxon>
        <taxon>Brachycera</taxon>
        <taxon>Muscomorpha</taxon>
        <taxon>Muscoidea</taxon>
        <taxon>Muscidae</taxon>
        <taxon>Stomoxys</taxon>
    </lineage>
</organism>
<dbReference type="InterPro" id="IPR036116">
    <property type="entry name" value="FN3_sf"/>
</dbReference>
<reference evidence="5" key="1">
    <citation type="submission" date="2020-05" db="UniProtKB">
        <authorList>
            <consortium name="EnsemblMetazoa"/>
        </authorList>
    </citation>
    <scope>IDENTIFICATION</scope>
    <source>
        <strain evidence="5">USDA</strain>
    </source>
</reference>
<feature type="domain" description="Fibronectin type-III" evidence="4">
    <location>
        <begin position="548"/>
        <end position="658"/>
    </location>
</feature>
<protein>
    <recommendedName>
        <fullName evidence="4">Fibronectin type-III domain-containing protein</fullName>
    </recommendedName>
</protein>
<dbReference type="OrthoDB" id="6381660at2759"/>
<dbReference type="Gene3D" id="2.60.40.10">
    <property type="entry name" value="Immunoglobulins"/>
    <property type="match status" value="5"/>
</dbReference>
<evidence type="ECO:0000256" key="3">
    <source>
        <dbReference type="SAM" id="SignalP"/>
    </source>
</evidence>
<feature type="domain" description="Fibronectin type-III" evidence="4">
    <location>
        <begin position="661"/>
        <end position="770"/>
    </location>
</feature>
<dbReference type="EnsemblMetazoa" id="SCAU008280-RC">
    <property type="protein sequence ID" value="SCAU008280-PC"/>
    <property type="gene ID" value="SCAU008280"/>
</dbReference>
<sequence length="1279" mass="146455">MMNAISSFWMQLLFVVFLSVQSIQAMDNSPGETHPLRVEMKINSNANITCRINPTKFPNYTDSSSLYFVEEDTGKRVSSLHTEILNETAIVFHLRNAKEQQRNYICKSDDMAIGITHVIVGTAPQNVTDFKCRGHDYTYMVCNFTMPHNLIPTKYNLYYMPQTEFRTKTLDEKEKRFYSQDNKYVCTLEVQDKQAICNLTQEQNSYRYSQEYFNFTLEVNNELGGNVQNFWINNYESVIPPKPVYGFEKITNNSAVIKWRMPKYSYYAAKDLQYQVLLRLKNRANWMNFTKFKTRNNGSEYRITLFDLPYAYFWYELSLRVRVTSPNDDSYWSEPHIEEFQTKACPPNAAPLTDVGSFYINSTETVLRLYWHQIPDYRVNGPDFKYTIKQIKMDDVEVSMEPLHIDRISAVFRWNKTHNYEFVIVSSNAEGESPDHSTITVPRWPKHDRSLYSPEWIRNVYNRENRTYTLSWNAPKKTDDLINYTVFWCQSKKATPDECEDSINFKHVNKNTTMFETSSEDKSLNMAVSANYRLFNSGMHWSPCAADGTSDLAKMEPEKYASARSITLQWDSEHVCQSLVEGYNITYCRLHRKHNTDGEKSTVCAEEPITRTLPGRDKKFVIENLHPFSTYKVEMLMFSKYKHGKMSEPQIVSTTEEAPSQPSQLEAHNITSNSAVLTWLSPEHHNGVLKKYRIEYNNEHHIIECSSDESGSLCSQKKMTYTLENLSSFTSYKVYVVAHTIADSKHSNDITVNTLVGIPSNPRHVKTKEKTQNVLQWSPPEVPSGRVEFYEVAIEVLYKDVVQRQHISTVVGSTECVYHLPVCVDADYRFKLHVRAVNVARRDTEIDRYIFATMNKTFVEREHRENNDDLRCEGDRVAMERQRALIEEYSDSQKYVQYKSVWSVGPVTNCSYTKSSRILMLSLLVLVLSAGLAVGFNEARKVLQKMANITCVLPPDANTVNYPNYPKNDYNNENRYLLSSISNDSGYICHNGDDYNRDHINAKSGGGGGDHATDSLGKSCDYMGSDHSTQYCSNEAVIRQGSVDSDRTPDGNDAYMAMELLNSNEKICQREPTGYIQPTFSAINGGQNTQLPSWLMPTQNGYITQVTATKINNASQQMIPTENGYVKPDEKLLQQEPHSNSFDSMLTTAQPENRGGYIQPTFSAISGDPKKQLSPWFMPTATNNAAQQMRPSENAYVKPQNFINWPTQKFSATATSPLTARHKAVPTTLGDMPMNNSGYVSPEMLQKSLLQPPSTNGYTTLEALANFPQIFTTATKKPC</sequence>
<accession>A0A1I8PID5</accession>
<keyword evidence="1" id="KW-0677">Repeat</keyword>
<feature type="chain" id="PRO_5009326699" description="Fibronectin type-III domain-containing protein" evidence="3">
    <location>
        <begin position="26"/>
        <end position="1279"/>
    </location>
</feature>
<dbReference type="SUPFAM" id="SSF49265">
    <property type="entry name" value="Fibronectin type III"/>
    <property type="match status" value="3"/>
</dbReference>
<feature type="domain" description="Fibronectin type-III" evidence="4">
    <location>
        <begin position="240"/>
        <end position="345"/>
    </location>
</feature>
<dbReference type="SMART" id="SM00060">
    <property type="entry name" value="FN3"/>
    <property type="match status" value="4"/>
</dbReference>
<dbReference type="Pfam" id="PF00041">
    <property type="entry name" value="fn3"/>
    <property type="match status" value="1"/>
</dbReference>
<evidence type="ECO:0000256" key="2">
    <source>
        <dbReference type="ARBA" id="ARBA00023157"/>
    </source>
</evidence>
<dbReference type="KEGG" id="scac:106080765"/>
<keyword evidence="6" id="KW-1185">Reference proteome</keyword>
<evidence type="ECO:0000259" key="4">
    <source>
        <dbReference type="PROSITE" id="PS50853"/>
    </source>
</evidence>
<evidence type="ECO:0000313" key="6">
    <source>
        <dbReference type="Proteomes" id="UP000095300"/>
    </source>
</evidence>
<dbReference type="InterPro" id="IPR051622">
    <property type="entry name" value="R-tyr_protein_phosphatases"/>
</dbReference>
<name>A0A1I8PID5_STOCA</name>
<dbReference type="AlphaFoldDB" id="A0A1I8PID5"/>